<dbReference type="PANTHER" id="PTHR31973:SF195">
    <property type="entry name" value="MUDR FAMILY TRANSPOSASE"/>
    <property type="match status" value="1"/>
</dbReference>
<evidence type="ECO:0000256" key="1">
    <source>
        <dbReference type="SAM" id="MobiDB-lite"/>
    </source>
</evidence>
<dbReference type="PANTHER" id="PTHR31973">
    <property type="entry name" value="POLYPROTEIN, PUTATIVE-RELATED"/>
    <property type="match status" value="1"/>
</dbReference>
<feature type="compositionally biased region" description="Acidic residues" evidence="1">
    <location>
        <begin position="23"/>
        <end position="52"/>
    </location>
</feature>
<dbReference type="OrthoDB" id="1747431at2759"/>
<organism evidence="3 4">
    <name type="scientific">Mikania micrantha</name>
    <name type="common">bitter vine</name>
    <dbReference type="NCBI Taxonomy" id="192012"/>
    <lineage>
        <taxon>Eukaryota</taxon>
        <taxon>Viridiplantae</taxon>
        <taxon>Streptophyta</taxon>
        <taxon>Embryophyta</taxon>
        <taxon>Tracheophyta</taxon>
        <taxon>Spermatophyta</taxon>
        <taxon>Magnoliopsida</taxon>
        <taxon>eudicotyledons</taxon>
        <taxon>Gunneridae</taxon>
        <taxon>Pentapetalae</taxon>
        <taxon>asterids</taxon>
        <taxon>campanulids</taxon>
        <taxon>Asterales</taxon>
        <taxon>Asteraceae</taxon>
        <taxon>Asteroideae</taxon>
        <taxon>Heliantheae alliance</taxon>
        <taxon>Eupatorieae</taxon>
        <taxon>Mikania</taxon>
    </lineage>
</organism>
<feature type="domain" description="MULE transposase" evidence="2">
    <location>
        <begin position="273"/>
        <end position="369"/>
    </location>
</feature>
<keyword evidence="4" id="KW-1185">Reference proteome</keyword>
<proteinExistence type="predicted"/>
<dbReference type="Proteomes" id="UP000326396">
    <property type="component" value="Linkage Group LG5"/>
</dbReference>
<dbReference type="EMBL" id="SZYD01000015">
    <property type="protein sequence ID" value="KAD3640947.1"/>
    <property type="molecule type" value="Genomic_DNA"/>
</dbReference>
<evidence type="ECO:0000313" key="4">
    <source>
        <dbReference type="Proteomes" id="UP000326396"/>
    </source>
</evidence>
<sequence length="512" mass="59753">MWTTVVPNLHQHEYGSSSTIAENAEDSPVEEIEETEESEPSLSEYESEDDEPIPPLPQQQSQGLTHFPGLNVVGRGMDKDYIPLDNFGEDEMEFWDEKDPEIRLNMYFTSKKQVDYTVRMWNISQNKEIFMADTRPKVLTAKCKSIKQTNNNQHETSQLCLWTCTTRKLKDSNCFKMTTWTSGHSCFTTVTRNNNRTLRSKVVAAHIQEQVLADLSYAVKQIQSLIKEKLNVDITYGKAWAARKKVIENIYTRDENFHELPSCIMALQQANHDATHLRGTYMGKILMAVSKNANNMILPIAYALVDEETNESWKWFLQKFTENVEDPARRTLCVISDRHAGIKHAMDNSESWKEPHAYHRFCLRHVRSNFMAKFKSVSLKRMCWEIRSTTQERKYEHLMDELKATNKQAHAIAVCHHLCESPRTTADPRFFTETYRAQYNQYFPVSHKEDWLYASWRIIGDPSKITILRGRRRARRMHNEIDASYAEERAGRRCSSCKRTGHRINSCPYRQN</sequence>
<evidence type="ECO:0000313" key="3">
    <source>
        <dbReference type="EMBL" id="KAD3640947.1"/>
    </source>
</evidence>
<comment type="caution">
    <text evidence="3">The sequence shown here is derived from an EMBL/GenBank/DDBJ whole genome shotgun (WGS) entry which is preliminary data.</text>
</comment>
<dbReference type="Pfam" id="PF10551">
    <property type="entry name" value="MULE"/>
    <property type="match status" value="1"/>
</dbReference>
<accession>A0A5N6MN03</accession>
<evidence type="ECO:0000259" key="2">
    <source>
        <dbReference type="Pfam" id="PF10551"/>
    </source>
</evidence>
<dbReference type="AlphaFoldDB" id="A0A5N6MN03"/>
<name>A0A5N6MN03_9ASTR</name>
<protein>
    <recommendedName>
        <fullName evidence="2">MULE transposase domain-containing protein</fullName>
    </recommendedName>
</protein>
<gene>
    <name evidence="3" type="ORF">E3N88_30170</name>
</gene>
<dbReference type="InterPro" id="IPR018289">
    <property type="entry name" value="MULE_transposase_dom"/>
</dbReference>
<feature type="region of interest" description="Disordered" evidence="1">
    <location>
        <begin position="1"/>
        <end position="69"/>
    </location>
</feature>
<reference evidence="3 4" key="1">
    <citation type="submission" date="2019-05" db="EMBL/GenBank/DDBJ databases">
        <title>Mikania micrantha, genome provides insights into the molecular mechanism of rapid growth.</title>
        <authorList>
            <person name="Liu B."/>
        </authorList>
    </citation>
    <scope>NUCLEOTIDE SEQUENCE [LARGE SCALE GENOMIC DNA]</scope>
    <source>
        <strain evidence="3">NLD-2019</strain>
        <tissue evidence="3">Leaf</tissue>
    </source>
</reference>